<dbReference type="InterPro" id="IPR002123">
    <property type="entry name" value="Plipid/glycerol_acylTrfase"/>
</dbReference>
<dbReference type="Pfam" id="PF01553">
    <property type="entry name" value="Acyltransferase"/>
    <property type="match status" value="1"/>
</dbReference>
<evidence type="ECO:0000256" key="1">
    <source>
        <dbReference type="ARBA" id="ARBA00022679"/>
    </source>
</evidence>
<dbReference type="GO" id="GO:0006654">
    <property type="term" value="P:phosphatidic acid biosynthetic process"/>
    <property type="evidence" value="ECO:0007669"/>
    <property type="project" value="TreeGrafter"/>
</dbReference>
<dbReference type="CDD" id="cd07989">
    <property type="entry name" value="LPLAT_AGPAT-like"/>
    <property type="match status" value="1"/>
</dbReference>
<dbReference type="Pfam" id="PF12710">
    <property type="entry name" value="HAD"/>
    <property type="match status" value="1"/>
</dbReference>
<comment type="caution">
    <text evidence="5">The sequence shown here is derived from an EMBL/GenBank/DDBJ whole genome shotgun (WGS) entry which is preliminary data.</text>
</comment>
<evidence type="ECO:0000256" key="3">
    <source>
        <dbReference type="SAM" id="MobiDB-lite"/>
    </source>
</evidence>
<accession>A0A2T0UCH0</accession>
<evidence type="ECO:0000256" key="2">
    <source>
        <dbReference type="ARBA" id="ARBA00023315"/>
    </source>
</evidence>
<proteinExistence type="predicted"/>
<dbReference type="Gene3D" id="1.20.1440.100">
    <property type="entry name" value="SG protein - dephosphorylation function"/>
    <property type="match status" value="1"/>
</dbReference>
<dbReference type="EMBL" id="PVTI01000022">
    <property type="protein sequence ID" value="PRY55635.1"/>
    <property type="molecule type" value="Genomic_DNA"/>
</dbReference>
<feature type="domain" description="Phospholipid/glycerol acyltransferase" evidence="4">
    <location>
        <begin position="265"/>
        <end position="384"/>
    </location>
</feature>
<dbReference type="OrthoDB" id="25607at2"/>
<protein>
    <submittedName>
        <fullName evidence="5">1-acyl-sn-glycerol-3-phosphate acyltransferase</fullName>
    </submittedName>
</protein>
<dbReference type="SUPFAM" id="SSF69593">
    <property type="entry name" value="Glycerol-3-phosphate (1)-acyltransferase"/>
    <property type="match status" value="1"/>
</dbReference>
<keyword evidence="2 5" id="KW-0012">Acyltransferase</keyword>
<keyword evidence="6" id="KW-1185">Reference proteome</keyword>
<dbReference type="NCBIfam" id="TIGR01490">
    <property type="entry name" value="HAD-SF-IB-hyp1"/>
    <property type="match status" value="1"/>
</dbReference>
<dbReference type="CDD" id="cd02612">
    <property type="entry name" value="HAD_PGPPase"/>
    <property type="match status" value="1"/>
</dbReference>
<dbReference type="InterPro" id="IPR023214">
    <property type="entry name" value="HAD_sf"/>
</dbReference>
<dbReference type="SUPFAM" id="SSF56784">
    <property type="entry name" value="HAD-like"/>
    <property type="match status" value="1"/>
</dbReference>
<dbReference type="PANTHER" id="PTHR10434">
    <property type="entry name" value="1-ACYL-SN-GLYCEROL-3-PHOSPHATE ACYLTRANSFERASE"/>
    <property type="match status" value="1"/>
</dbReference>
<reference evidence="5 6" key="1">
    <citation type="submission" date="2018-03" db="EMBL/GenBank/DDBJ databases">
        <title>Genomic Encyclopedia of Archaeal and Bacterial Type Strains, Phase II (KMG-II): from individual species to whole genera.</title>
        <authorList>
            <person name="Goeker M."/>
        </authorList>
    </citation>
    <scope>NUCLEOTIDE SEQUENCE [LARGE SCALE GENOMIC DNA]</scope>
    <source>
        <strain evidence="5 6">ATCC BAA-1496</strain>
    </source>
</reference>
<keyword evidence="1 5" id="KW-0808">Transferase</keyword>
<dbReference type="Proteomes" id="UP000237822">
    <property type="component" value="Unassembled WGS sequence"/>
</dbReference>
<dbReference type="RefSeq" id="WP_106298368.1">
    <property type="nucleotide sequence ID" value="NZ_PVTI01000022.1"/>
</dbReference>
<feature type="compositionally biased region" description="Basic and acidic residues" evidence="3">
    <location>
        <begin position="439"/>
        <end position="451"/>
    </location>
</feature>
<dbReference type="GO" id="GO:0005886">
    <property type="term" value="C:plasma membrane"/>
    <property type="evidence" value="ECO:0007669"/>
    <property type="project" value="TreeGrafter"/>
</dbReference>
<organism evidence="5 6">
    <name type="scientific">Knoellia remsis</name>
    <dbReference type="NCBI Taxonomy" id="407159"/>
    <lineage>
        <taxon>Bacteria</taxon>
        <taxon>Bacillati</taxon>
        <taxon>Actinomycetota</taxon>
        <taxon>Actinomycetes</taxon>
        <taxon>Micrococcales</taxon>
        <taxon>Intrasporangiaceae</taxon>
        <taxon>Knoellia</taxon>
    </lineage>
</organism>
<dbReference type="InterPro" id="IPR006385">
    <property type="entry name" value="HAD_hydro_SerB1"/>
</dbReference>
<dbReference type="SMART" id="SM00563">
    <property type="entry name" value="PlsC"/>
    <property type="match status" value="1"/>
</dbReference>
<sequence length="464" mass="50090">MPGAAFFDLDRTILRGGTGPHLSQAMLDLGLVPRELPGQKALFTIFDVLGETLPSIALARQATVVARGKDATSFDQAALNAAEVIAELIHPFALALIEQHHAEGRRVVMATTTPKHLIAPLADRLGFDDVIATRYGTREDGRFDGSIRGPFVWSTGKLAAVRHYAERHDIDLAESFAYSDSIYDVPLLEAVGRPAAVNPDPRLTLYAVARRWPIVHFDVSPGVLKVPVVGVELQRLALEALRSTFFPAARFDIAGVENIPRHGPAILAVNHRSYFDLVAMAQVVRQSGRSVRFLGKKELFDVPVLGSLFTAIGGIRVDRGGGGLESYDMAALALEGGEVVGVTPQGTIPRGEAFFDPVLRGKTGAARLAALSGAPVIPVGLWGTEKVWPRSSSMPNLLRLWDPPTVRVRVGEPVELKYRSATADTKRIMAAIAGLLPEEARTRHTPTETELRTTYPGGSLPSHP</sequence>
<dbReference type="PANTHER" id="PTHR10434:SF55">
    <property type="entry name" value="POSSIBLE ACYLTRANSFERASE"/>
    <property type="match status" value="1"/>
</dbReference>
<evidence type="ECO:0000313" key="6">
    <source>
        <dbReference type="Proteomes" id="UP000237822"/>
    </source>
</evidence>
<name>A0A2T0UCH0_9MICO</name>
<dbReference type="Gene3D" id="3.40.50.1000">
    <property type="entry name" value="HAD superfamily/HAD-like"/>
    <property type="match status" value="1"/>
</dbReference>
<feature type="region of interest" description="Disordered" evidence="3">
    <location>
        <begin position="439"/>
        <end position="464"/>
    </location>
</feature>
<dbReference type="GO" id="GO:0003841">
    <property type="term" value="F:1-acylglycerol-3-phosphate O-acyltransferase activity"/>
    <property type="evidence" value="ECO:0007669"/>
    <property type="project" value="TreeGrafter"/>
</dbReference>
<evidence type="ECO:0000259" key="4">
    <source>
        <dbReference type="SMART" id="SM00563"/>
    </source>
</evidence>
<dbReference type="AlphaFoldDB" id="A0A2T0UCH0"/>
<evidence type="ECO:0000313" key="5">
    <source>
        <dbReference type="EMBL" id="PRY55635.1"/>
    </source>
</evidence>
<dbReference type="NCBIfam" id="TIGR01488">
    <property type="entry name" value="HAD-SF-IB"/>
    <property type="match status" value="1"/>
</dbReference>
<dbReference type="InterPro" id="IPR036412">
    <property type="entry name" value="HAD-like_sf"/>
</dbReference>
<gene>
    <name evidence="5" type="ORF">BCF74_12219</name>
</gene>